<dbReference type="Proteomes" id="UP000790580">
    <property type="component" value="Unassembled WGS sequence"/>
</dbReference>
<sequence>MSLTEIIISIFLLIGAGLSVLGSIGIIRFPDVYGRLHAATKSATLGVISIMIGAFLYFLFIEGILVGKLLLAILFVFMTAPVAGFMISRSAYRVGVKLWDKSIQDDLSAHVKPEKQVKQKS</sequence>
<dbReference type="RefSeq" id="WP_088074747.1">
    <property type="nucleotide sequence ID" value="NZ_JAHQCR010000053.1"/>
</dbReference>
<dbReference type="PANTHER" id="PTHR34703">
    <property type="entry name" value="ANTIPORTER SUBUNIT MNHG2-RELATED"/>
    <property type="match status" value="1"/>
</dbReference>
<evidence type="ECO:0000256" key="1">
    <source>
        <dbReference type="ARBA" id="ARBA00004141"/>
    </source>
</evidence>
<feature type="transmembrane region" description="Helical" evidence="4">
    <location>
        <begin position="6"/>
        <end position="27"/>
    </location>
</feature>
<proteinExistence type="inferred from homology"/>
<protein>
    <submittedName>
        <fullName evidence="5">Monovalent cation/H(+) antiporter subunit G</fullName>
    </submittedName>
</protein>
<feature type="transmembrane region" description="Helical" evidence="4">
    <location>
        <begin position="39"/>
        <end position="60"/>
    </location>
</feature>
<comment type="similarity">
    <text evidence="2">Belongs to the CPA3 antiporters (TC 2.A.63) subunit G family.</text>
</comment>
<keyword evidence="4" id="KW-0472">Membrane</keyword>
<evidence type="ECO:0000256" key="3">
    <source>
        <dbReference type="ARBA" id="ARBA00022449"/>
    </source>
</evidence>
<evidence type="ECO:0000256" key="4">
    <source>
        <dbReference type="SAM" id="Phobius"/>
    </source>
</evidence>
<feature type="transmembrane region" description="Helical" evidence="4">
    <location>
        <begin position="66"/>
        <end position="87"/>
    </location>
</feature>
<evidence type="ECO:0000313" key="6">
    <source>
        <dbReference type="Proteomes" id="UP000790580"/>
    </source>
</evidence>
<comment type="caution">
    <text evidence="5">The sequence shown here is derived from an EMBL/GenBank/DDBJ whole genome shotgun (WGS) entry which is preliminary data.</text>
</comment>
<dbReference type="EMBL" id="JAHQCR010000053">
    <property type="protein sequence ID" value="MBU9722545.1"/>
    <property type="molecule type" value="Genomic_DNA"/>
</dbReference>
<keyword evidence="6" id="KW-1185">Reference proteome</keyword>
<dbReference type="NCBIfam" id="NF009314">
    <property type="entry name" value="PRK12674.1-2"/>
    <property type="match status" value="1"/>
</dbReference>
<accession>A0ABS6JVX6</accession>
<dbReference type="PANTHER" id="PTHR34703:SF1">
    <property type="entry name" value="ANTIPORTER SUBUNIT MNHG2-RELATED"/>
    <property type="match status" value="1"/>
</dbReference>
<keyword evidence="4" id="KW-1133">Transmembrane helix</keyword>
<evidence type="ECO:0000313" key="5">
    <source>
        <dbReference type="EMBL" id="MBU9722545.1"/>
    </source>
</evidence>
<organism evidence="5 6">
    <name type="scientific">Evansella alkalicola</name>
    <dbReference type="NCBI Taxonomy" id="745819"/>
    <lineage>
        <taxon>Bacteria</taxon>
        <taxon>Bacillati</taxon>
        <taxon>Bacillota</taxon>
        <taxon>Bacilli</taxon>
        <taxon>Bacillales</taxon>
        <taxon>Bacillaceae</taxon>
        <taxon>Evansella</taxon>
    </lineage>
</organism>
<gene>
    <name evidence="5" type="primary">mnhG</name>
    <name evidence="5" type="ORF">KS407_14005</name>
</gene>
<reference evidence="5 6" key="1">
    <citation type="submission" date="2021-06" db="EMBL/GenBank/DDBJ databases">
        <title>Bacillus sp. RD4P76, an endophyte from a halophyte.</title>
        <authorList>
            <person name="Sun J.-Q."/>
        </authorList>
    </citation>
    <scope>NUCLEOTIDE SEQUENCE [LARGE SCALE GENOMIC DNA]</scope>
    <source>
        <strain evidence="5 6">JCM 17098</strain>
    </source>
</reference>
<dbReference type="NCBIfam" id="TIGR01300">
    <property type="entry name" value="CPA3_mnhG_phaG"/>
    <property type="match status" value="1"/>
</dbReference>
<keyword evidence="4" id="KW-0812">Transmembrane</keyword>
<comment type="subcellular location">
    <subcellularLocation>
        <location evidence="1">Membrane</location>
        <topology evidence="1">Multi-pass membrane protein</topology>
    </subcellularLocation>
</comment>
<dbReference type="Pfam" id="PF03334">
    <property type="entry name" value="PhaG_MnhG_YufB"/>
    <property type="match status" value="1"/>
</dbReference>
<keyword evidence="3" id="KW-0050">Antiport</keyword>
<evidence type="ECO:0000256" key="2">
    <source>
        <dbReference type="ARBA" id="ARBA00008404"/>
    </source>
</evidence>
<keyword evidence="3" id="KW-0813">Transport</keyword>
<name>A0ABS6JVX6_9BACI</name>
<dbReference type="InterPro" id="IPR005133">
    <property type="entry name" value="PhaG_MnhG_YufB"/>
</dbReference>